<feature type="transmembrane region" description="Helical" evidence="1">
    <location>
        <begin position="7"/>
        <end position="25"/>
    </location>
</feature>
<sequence length="233" mass="27016">MYKNSAFYFVGLFGIAIIGFWQSYFSKFFDTLKFNAIDGYIHFHAATMVLWMLLLISQPLLIRFKKHSLHRLLGKSSFILVPLVIISLILLAHSQIVLGDYGVSYNRLYILFLQLSLLVIFVIAYSLAMINRKNPARHARYMIATSLTLIDPAVARLPIDLPSIPFSYQVYTFSLIDLILVILIIAEYRQQRGRDVFPIMLVIFVFFQSLNLTWTRSDLWDSFALWFAMLPLT</sequence>
<name>A0A3B1AP17_9ZZZZ</name>
<keyword evidence="1" id="KW-0812">Transmembrane</keyword>
<accession>A0A3B1AP17</accession>
<dbReference type="EMBL" id="UOFS01000049">
    <property type="protein sequence ID" value="VAX01703.1"/>
    <property type="molecule type" value="Genomic_DNA"/>
</dbReference>
<keyword evidence="1" id="KW-0472">Membrane</keyword>
<feature type="transmembrane region" description="Helical" evidence="1">
    <location>
        <begin position="196"/>
        <end position="214"/>
    </location>
</feature>
<feature type="transmembrane region" description="Helical" evidence="1">
    <location>
        <begin position="37"/>
        <end position="56"/>
    </location>
</feature>
<protein>
    <submittedName>
        <fullName evidence="2">Uncharacterized protein</fullName>
    </submittedName>
</protein>
<evidence type="ECO:0000313" key="2">
    <source>
        <dbReference type="EMBL" id="VAX01703.1"/>
    </source>
</evidence>
<dbReference type="AlphaFoldDB" id="A0A3B1AP17"/>
<keyword evidence="1" id="KW-1133">Transmembrane helix</keyword>
<proteinExistence type="predicted"/>
<evidence type="ECO:0000256" key="1">
    <source>
        <dbReference type="SAM" id="Phobius"/>
    </source>
</evidence>
<gene>
    <name evidence="2" type="ORF">MNBD_GAMMA22-2094</name>
</gene>
<reference evidence="2" key="1">
    <citation type="submission" date="2018-06" db="EMBL/GenBank/DDBJ databases">
        <authorList>
            <person name="Zhirakovskaya E."/>
        </authorList>
    </citation>
    <scope>NUCLEOTIDE SEQUENCE</scope>
</reference>
<feature type="transmembrane region" description="Helical" evidence="1">
    <location>
        <begin position="165"/>
        <end position="184"/>
    </location>
</feature>
<organism evidence="2">
    <name type="scientific">hydrothermal vent metagenome</name>
    <dbReference type="NCBI Taxonomy" id="652676"/>
    <lineage>
        <taxon>unclassified sequences</taxon>
        <taxon>metagenomes</taxon>
        <taxon>ecological metagenomes</taxon>
    </lineage>
</organism>
<feature type="transmembrane region" description="Helical" evidence="1">
    <location>
        <begin position="77"/>
        <end position="96"/>
    </location>
</feature>
<feature type="transmembrane region" description="Helical" evidence="1">
    <location>
        <begin position="108"/>
        <end position="129"/>
    </location>
</feature>